<dbReference type="InterPro" id="IPR046349">
    <property type="entry name" value="C1-like_sf"/>
</dbReference>
<dbReference type="PANTHER" id="PTHR47841">
    <property type="entry name" value="DIACYLGLYCEROL KINASE THETA-LIKE-RELATED"/>
    <property type="match status" value="1"/>
</dbReference>
<dbReference type="PANTHER" id="PTHR47841:SF16">
    <property type="entry name" value="DC1 DOMAIN-CONTAINING PROTEIN"/>
    <property type="match status" value="1"/>
</dbReference>
<protein>
    <recommendedName>
        <fullName evidence="3">DC1 domain-containing protein</fullName>
    </recommendedName>
</protein>
<dbReference type="Proteomes" id="UP000006591">
    <property type="component" value="Chromosome 8"/>
</dbReference>
<keyword evidence="2" id="KW-1185">Reference proteome</keyword>
<reference evidence="1" key="2">
    <citation type="submission" date="2018-04" db="EMBL/GenBank/DDBJ databases">
        <title>OnivRS2 (Oryza nivara Reference Sequence Version 2).</title>
        <authorList>
            <person name="Zhang J."/>
            <person name="Kudrna D."/>
            <person name="Lee S."/>
            <person name="Talag J."/>
            <person name="Rajasekar S."/>
            <person name="Welchert J."/>
            <person name="Hsing Y.-I."/>
            <person name="Wing R.A."/>
        </authorList>
    </citation>
    <scope>NUCLEOTIDE SEQUENCE [LARGE SCALE GENOMIC DNA]</scope>
    <source>
        <strain evidence="1">SL10</strain>
    </source>
</reference>
<evidence type="ECO:0000313" key="1">
    <source>
        <dbReference type="EnsemblPlants" id="ONIVA08G24910.1"/>
    </source>
</evidence>
<proteinExistence type="predicted"/>
<dbReference type="Gramene" id="ONIVA08G24910.1">
    <property type="protein sequence ID" value="ONIVA08G24910.1"/>
    <property type="gene ID" value="ONIVA08G24910"/>
</dbReference>
<dbReference type="OMA" id="HPRCGNL"/>
<evidence type="ECO:0008006" key="3">
    <source>
        <dbReference type="Google" id="ProtNLM"/>
    </source>
</evidence>
<dbReference type="AlphaFoldDB" id="A0A0E0IF43"/>
<sequence>MGGGHSHLVHPGHGALRRAACGSAGAACGLCGGRVRIGEMAYRCAAAECTAFFLHDACYRYPERIKAKGHFSAGHSLALTARADVAGGACTVCAMTLDGFSHVYTCSKSRHFACGRGGFLAHPRCGNLPPQAGAPSHPHQLFLRAPDGGGGVRRCVECNAVAAGGGGGGRQVVRAWSYQCQTCPDSELCLACALGRDGVPPCCCCGQCVCGGGCFVGCAGLAGNAMGHFIHELFRGCTGLSFKSAMGTARPPA</sequence>
<evidence type="ECO:0000313" key="2">
    <source>
        <dbReference type="Proteomes" id="UP000006591"/>
    </source>
</evidence>
<dbReference type="SUPFAM" id="SSF57889">
    <property type="entry name" value="Cysteine-rich domain"/>
    <property type="match status" value="2"/>
</dbReference>
<dbReference type="EnsemblPlants" id="ONIVA08G24910.1">
    <property type="protein sequence ID" value="ONIVA08G24910.1"/>
    <property type="gene ID" value="ONIVA08G24910"/>
</dbReference>
<name>A0A0E0IF43_ORYNI</name>
<dbReference type="eggNOG" id="ENOG502R4IV">
    <property type="taxonomic scope" value="Eukaryota"/>
</dbReference>
<accession>A0A0E0IF43</accession>
<organism evidence="1">
    <name type="scientific">Oryza nivara</name>
    <name type="common">Indian wild rice</name>
    <name type="synonym">Oryza sativa f. spontanea</name>
    <dbReference type="NCBI Taxonomy" id="4536"/>
    <lineage>
        <taxon>Eukaryota</taxon>
        <taxon>Viridiplantae</taxon>
        <taxon>Streptophyta</taxon>
        <taxon>Embryophyta</taxon>
        <taxon>Tracheophyta</taxon>
        <taxon>Spermatophyta</taxon>
        <taxon>Magnoliopsida</taxon>
        <taxon>Liliopsida</taxon>
        <taxon>Poales</taxon>
        <taxon>Poaceae</taxon>
        <taxon>BOP clade</taxon>
        <taxon>Oryzoideae</taxon>
        <taxon>Oryzeae</taxon>
        <taxon>Oryzinae</taxon>
        <taxon>Oryza</taxon>
    </lineage>
</organism>
<dbReference type="HOGENOM" id="CLU_101973_0_0_1"/>
<reference evidence="1" key="1">
    <citation type="submission" date="2015-04" db="UniProtKB">
        <authorList>
            <consortium name="EnsemblPlants"/>
        </authorList>
    </citation>
    <scope>IDENTIFICATION</scope>
    <source>
        <strain evidence="1">SL10</strain>
    </source>
</reference>